<evidence type="ECO:0000313" key="2">
    <source>
        <dbReference type="Proteomes" id="UP001152531"/>
    </source>
</evidence>
<dbReference type="EMBL" id="CALSDN010000001">
    <property type="protein sequence ID" value="CAH6718761.1"/>
    <property type="molecule type" value="Genomic_DNA"/>
</dbReference>
<dbReference type="Proteomes" id="UP001152531">
    <property type="component" value="Unassembled WGS sequence"/>
</dbReference>
<protein>
    <submittedName>
        <fullName evidence="1">Ubiquitin carboxyl-terminal hydrolase 12</fullName>
    </submittedName>
</protein>
<sequence length="1190" mass="137431">MEDRMKQEESTDVRSIINDQEIDIQEPEVQAVDEQLPSDSSVDGQGCIEMENEESEEPQSQTPLELLEELKQKKELIRKLIDEANGEEGEYWYLIPQTFYNDLMNTEAASVEEMKNQLGKMNMESIVDAYGNLYNNEDENTSTKAIPPDAFNILADWFGMDGKAPTRALIIENGIKQIERFPPIFIIHNLTSKTTRQQMSYSSNANKTKYFQFSQTQTFEGLYQMVKMNNFKSQTKPQFRIWMIGGLQNMEMLPNSITIKQFINDIPMKKLIGRNILKQTLKLNQIVASNYHLLIENFDDSLNKFPITGYLEGFEFHNSQISNKSTGKLGLINLGNTCYMNSALQCLVHIPELNNYFFYGVFERELNESNPLGFHGNMAKVFASLINRLFNDNADNGHSSAISPREFKNTIGQYSSMFHGYLQQDSQEFISWLLDSLHEDLNRIINKPYLEKPELKDDEIDDPLAIANLARICWDQYKQRNDSVIVDLFSGLYQSILVCPDCNKTSITYDPFNDLTLPLPINKKWYHTFTVINLDFSQDLPSEQRIMKLEVELSKTSVFEDLLVYLSTFLKLPKTDLFVYEIFNEYFYQDFQSNSHKYKFMPISEVISKSDDVLIYIIPNRDDDLIIPVLNTVPELDSSYNMSSVFGYPLFITVPEKDVTSFGKIRGKLEQAVQVLTKVDINQHYRDLKKLPCKQYYTKDDFDIETNEPETDSPVVIDPESPVIVSKGEESEGEQIEDIVDGYDSDISLADPEISGDYGFTIKYNRDMRLKLNKRVHVPLVKPNFNKLPKLSDLLPELKYKYYHYPNYKEYISINSEKGLDEPVGVVEEGNENGDDIEEEEEEEDDEEEPRSNIILPDRQAMATPSTEDVEPPLGASETGEIESNSGSEETDGSEEPMGSLFDSVDLSRPPFKSQQVVQSSEGEKNLNKSKHPEFLTRETMLVCEWDREIYQELFEANKTWTNLKNIPNPELEANREKLRKKEKSTISLYDCLDNFNQPEVLGDQDLWYCPRCKDHKQATKTIKIWSTGDILTIHLKRFQVARSFSDKIDITIDFPIEGLDMTKYIGNENQEVIYDLIGVDNHFGGLGGGHYTSSVYNFKDQNWYYFNDSHVSKIDNPTDMINGSAYLLFYRKRSDNVGSERLNVMIDENKTSIREKLVHVYEEVNMFEEQNMETLNKKSKTEDNSEKEE</sequence>
<accession>A0ACA9Y1Q0</accession>
<keyword evidence="2" id="KW-1185">Reference proteome</keyword>
<proteinExistence type="predicted"/>
<keyword evidence="1" id="KW-0378">Hydrolase</keyword>
<comment type="caution">
    <text evidence="1">The sequence shown here is derived from an EMBL/GenBank/DDBJ whole genome shotgun (WGS) entry which is preliminary data.</text>
</comment>
<organism evidence="1 2">
    <name type="scientific">[Candida] jaroonii</name>
    <dbReference type="NCBI Taxonomy" id="467808"/>
    <lineage>
        <taxon>Eukaryota</taxon>
        <taxon>Fungi</taxon>
        <taxon>Dikarya</taxon>
        <taxon>Ascomycota</taxon>
        <taxon>Saccharomycotina</taxon>
        <taxon>Pichiomycetes</taxon>
        <taxon>Debaryomycetaceae</taxon>
        <taxon>Yamadazyma</taxon>
    </lineage>
</organism>
<evidence type="ECO:0000313" key="1">
    <source>
        <dbReference type="EMBL" id="CAH6718761.1"/>
    </source>
</evidence>
<name>A0ACA9Y1Q0_9ASCO</name>
<reference evidence="1" key="1">
    <citation type="submission" date="2022-06" db="EMBL/GenBank/DDBJ databases">
        <authorList>
            <person name="Legras J.-L."/>
            <person name="Devillers H."/>
            <person name="Grondin C."/>
        </authorList>
    </citation>
    <scope>NUCLEOTIDE SEQUENCE</scope>
    <source>
        <strain evidence="1">CLIB 1444</strain>
    </source>
</reference>
<gene>
    <name evidence="1" type="ORF">CLIB1444_01S13938</name>
</gene>